<gene>
    <name evidence="2" type="ORF">GCM10022255_062810</name>
</gene>
<organism evidence="2 3">
    <name type="scientific">Dactylosporangium darangshiense</name>
    <dbReference type="NCBI Taxonomy" id="579108"/>
    <lineage>
        <taxon>Bacteria</taxon>
        <taxon>Bacillati</taxon>
        <taxon>Actinomycetota</taxon>
        <taxon>Actinomycetes</taxon>
        <taxon>Micromonosporales</taxon>
        <taxon>Micromonosporaceae</taxon>
        <taxon>Dactylosporangium</taxon>
    </lineage>
</organism>
<proteinExistence type="predicted"/>
<name>A0ABP8DG73_9ACTN</name>
<sequence>MQRYLTRGAEEDREQVMSDFDLDWGMEHDLHVDHDGGVDHVLADDHHQYDQHDQHDYADNGDLHDVPDLGEIDHQHDEPLGFDEPDLEVPEWQLDTDFLDSGHYDLVGADPDEHDMWSQFMTDMHEEVNPYAAS</sequence>
<protein>
    <submittedName>
        <fullName evidence="2">Uncharacterized protein</fullName>
    </submittedName>
</protein>
<accession>A0ABP8DG73</accession>
<feature type="region of interest" description="Disordered" evidence="1">
    <location>
        <begin position="35"/>
        <end position="85"/>
    </location>
</feature>
<dbReference type="EMBL" id="BAABAT010000020">
    <property type="protein sequence ID" value="GAA4255163.1"/>
    <property type="molecule type" value="Genomic_DNA"/>
</dbReference>
<evidence type="ECO:0000313" key="2">
    <source>
        <dbReference type="EMBL" id="GAA4255163.1"/>
    </source>
</evidence>
<evidence type="ECO:0000256" key="1">
    <source>
        <dbReference type="SAM" id="MobiDB-lite"/>
    </source>
</evidence>
<dbReference type="Proteomes" id="UP001500620">
    <property type="component" value="Unassembled WGS sequence"/>
</dbReference>
<comment type="caution">
    <text evidence="2">The sequence shown here is derived from an EMBL/GenBank/DDBJ whole genome shotgun (WGS) entry which is preliminary data.</text>
</comment>
<evidence type="ECO:0000313" key="3">
    <source>
        <dbReference type="Proteomes" id="UP001500620"/>
    </source>
</evidence>
<reference evidence="3" key="1">
    <citation type="journal article" date="2019" name="Int. J. Syst. Evol. Microbiol.">
        <title>The Global Catalogue of Microorganisms (GCM) 10K type strain sequencing project: providing services to taxonomists for standard genome sequencing and annotation.</title>
        <authorList>
            <consortium name="The Broad Institute Genomics Platform"/>
            <consortium name="The Broad Institute Genome Sequencing Center for Infectious Disease"/>
            <person name="Wu L."/>
            <person name="Ma J."/>
        </authorList>
    </citation>
    <scope>NUCLEOTIDE SEQUENCE [LARGE SCALE GENOMIC DNA]</scope>
    <source>
        <strain evidence="3">JCM 17441</strain>
    </source>
</reference>
<feature type="compositionally biased region" description="Basic and acidic residues" evidence="1">
    <location>
        <begin position="35"/>
        <end position="79"/>
    </location>
</feature>
<keyword evidence="3" id="KW-1185">Reference proteome</keyword>